<dbReference type="EMBL" id="CM055099">
    <property type="protein sequence ID" value="KAJ7547052.1"/>
    <property type="molecule type" value="Genomic_DNA"/>
</dbReference>
<organism evidence="1 2">
    <name type="scientific">Diphasiastrum complanatum</name>
    <name type="common">Issler's clubmoss</name>
    <name type="synonym">Lycopodium complanatum</name>
    <dbReference type="NCBI Taxonomy" id="34168"/>
    <lineage>
        <taxon>Eukaryota</taxon>
        <taxon>Viridiplantae</taxon>
        <taxon>Streptophyta</taxon>
        <taxon>Embryophyta</taxon>
        <taxon>Tracheophyta</taxon>
        <taxon>Lycopodiopsida</taxon>
        <taxon>Lycopodiales</taxon>
        <taxon>Lycopodiaceae</taxon>
        <taxon>Lycopodioideae</taxon>
        <taxon>Diphasiastrum</taxon>
    </lineage>
</organism>
<accession>A0ACC2CZG0</accession>
<name>A0ACC2CZG0_DIPCM</name>
<reference evidence="2" key="1">
    <citation type="journal article" date="2024" name="Proc. Natl. Acad. Sci. U.S.A.">
        <title>Extraordinary preservation of gene collinearity over three hundred million years revealed in homosporous lycophytes.</title>
        <authorList>
            <person name="Li C."/>
            <person name="Wickell D."/>
            <person name="Kuo L.Y."/>
            <person name="Chen X."/>
            <person name="Nie B."/>
            <person name="Liao X."/>
            <person name="Peng D."/>
            <person name="Ji J."/>
            <person name="Jenkins J."/>
            <person name="Williams M."/>
            <person name="Shu S."/>
            <person name="Plott C."/>
            <person name="Barry K."/>
            <person name="Rajasekar S."/>
            <person name="Grimwood J."/>
            <person name="Han X."/>
            <person name="Sun S."/>
            <person name="Hou Z."/>
            <person name="He W."/>
            <person name="Dai G."/>
            <person name="Sun C."/>
            <person name="Schmutz J."/>
            <person name="Leebens-Mack J.H."/>
            <person name="Li F.W."/>
            <person name="Wang L."/>
        </authorList>
    </citation>
    <scope>NUCLEOTIDE SEQUENCE [LARGE SCALE GENOMIC DNA]</scope>
    <source>
        <strain evidence="2">cv. PW_Plant_1</strain>
    </source>
</reference>
<proteinExistence type="predicted"/>
<keyword evidence="2" id="KW-1185">Reference proteome</keyword>
<protein>
    <submittedName>
        <fullName evidence="1">Uncharacterized protein</fullName>
    </submittedName>
</protein>
<dbReference type="Proteomes" id="UP001162992">
    <property type="component" value="Chromosome 8"/>
</dbReference>
<comment type="caution">
    <text evidence="1">The sequence shown here is derived from an EMBL/GenBank/DDBJ whole genome shotgun (WGS) entry which is preliminary data.</text>
</comment>
<gene>
    <name evidence="1" type="ORF">O6H91_08G066700</name>
</gene>
<sequence length="390" mass="44177">MMVWCSRNFWSSVLFKEAAAQWRMVHREGLIKSGLGARGIWIARQKVDEVESEEGKLWFPRIELHKSRGQHILKNPSLVQAIVRKAEIKSSDTVLEIGPGTGNMTVELLKFAKKVVAVEVDPRMVKEVQRRTEGTPGADHLQIIQGDFLKAKLPPFDVCVANIPYQISSPLVFKLLQHKPRFRCAIIMFQKEFALRLMAKPGDSHFCRLAINAQLLADIEHLLKVGKGNFQPPPKVDSSVVRIQPRSIIPPINLREWDALIRACFSRKNKTLGAIFKQKNVILSLQRNSERTQDPQPVRSQMVDGYSFSFDNSDGEADHEGDDDKDVDSVLSHIEENSLFLIKETVQTVLQEGGYQNKRSSKMTQDDFIKLLSQLNNAGIHFAIAMQTNE</sequence>
<evidence type="ECO:0000313" key="1">
    <source>
        <dbReference type="EMBL" id="KAJ7547052.1"/>
    </source>
</evidence>
<evidence type="ECO:0000313" key="2">
    <source>
        <dbReference type="Proteomes" id="UP001162992"/>
    </source>
</evidence>